<evidence type="ECO:0000313" key="3">
    <source>
        <dbReference type="Proteomes" id="UP001322664"/>
    </source>
</evidence>
<keyword evidence="3" id="KW-1185">Reference proteome</keyword>
<protein>
    <recommendedName>
        <fullName evidence="4">DUF2268 domain-containing protein</fullName>
    </recommendedName>
</protein>
<feature type="coiled-coil region" evidence="1">
    <location>
        <begin position="6"/>
        <end position="33"/>
    </location>
</feature>
<evidence type="ECO:0000256" key="1">
    <source>
        <dbReference type="SAM" id="Coils"/>
    </source>
</evidence>
<accession>A0ABZ0S173</accession>
<keyword evidence="1" id="KW-0175">Coiled coil</keyword>
<evidence type="ECO:0000313" key="2">
    <source>
        <dbReference type="EMBL" id="WPK13331.1"/>
    </source>
</evidence>
<reference evidence="2 3" key="1">
    <citation type="submission" date="2023-09" db="EMBL/GenBank/DDBJ databases">
        <authorList>
            <person name="Page C.A."/>
            <person name="Perez-Diaz I.M."/>
        </authorList>
    </citation>
    <scope>NUCLEOTIDE SEQUENCE [LARGE SCALE GENOMIC DNA]</scope>
    <source>
        <strain evidence="2 3">Ll15</strain>
    </source>
</reference>
<dbReference type="EMBL" id="CP137624">
    <property type="protein sequence ID" value="WPK13331.1"/>
    <property type="molecule type" value="Genomic_DNA"/>
</dbReference>
<name>A0ABZ0S173_9BACI</name>
<dbReference type="RefSeq" id="WP_319837863.1">
    <property type="nucleotide sequence ID" value="NZ_CP137624.1"/>
</dbReference>
<proteinExistence type="predicted"/>
<dbReference type="Proteomes" id="UP001322664">
    <property type="component" value="Chromosome"/>
</dbReference>
<gene>
    <name evidence="2" type="ORF">R6U77_06555</name>
</gene>
<sequence length="248" mass="28891">MKNIYAFESVEELQAYSKDIEQLNKKLVAYQALLEKEFGLDDLPKAIVWTSKENATTIFSNTPVPAYTNDVRICMSPIVQDWREFHLAQLEGQRNERIEKYYSEITLDHVFCILAHELTHHLQLFIDDFDDGRKNSIWFEEGMCEYLSQKLTLSAEQYEELVAVEGKLIELFTEKYGQHSLDEFGKGSYEATSLTAIMIYYWRSSKAIKYIVEDCYGGDIHKVFALYYEWDKAGRTVPLTEYFGVTAL</sequence>
<organism evidence="2 3">
    <name type="scientific">Lysinibacillus louembei</name>
    <dbReference type="NCBI Taxonomy" id="1470088"/>
    <lineage>
        <taxon>Bacteria</taxon>
        <taxon>Bacillati</taxon>
        <taxon>Bacillota</taxon>
        <taxon>Bacilli</taxon>
        <taxon>Bacillales</taxon>
        <taxon>Bacillaceae</taxon>
        <taxon>Lysinibacillus</taxon>
    </lineage>
</organism>
<evidence type="ECO:0008006" key="4">
    <source>
        <dbReference type="Google" id="ProtNLM"/>
    </source>
</evidence>